<dbReference type="CDD" id="cd00077">
    <property type="entry name" value="HDc"/>
    <property type="match status" value="1"/>
</dbReference>
<keyword evidence="4" id="KW-1185">Reference proteome</keyword>
<dbReference type="SMART" id="SM00471">
    <property type="entry name" value="HDc"/>
    <property type="match status" value="1"/>
</dbReference>
<dbReference type="InterPro" id="IPR006674">
    <property type="entry name" value="HD_domain"/>
</dbReference>
<gene>
    <name evidence="3" type="ORF">SAMN04490178_1296</name>
</gene>
<sequence>MNNFYDSSSEILTAQTDLYDEKGILLIAKGMSVTRKVFEKLQTRNVVRPSKVLPADIQADSILTGPEKSEYQIDQIFTDDDVVSLATRITQQAVDTMKSNSHLQTRMREFVLNQAWVYDHSLNVAQLSTQVALKLTMPADEVFMVSLGALLHDIGRTITENATTSFVLNNDDLVGSSVKHHPVIGSNLLRKAGLPESVCLVALQHHERFSGRGYPRGLAHEETHPHAQIVMLADSFEALTTRRFKNKTLSIAEGLDIVERGRGTNFNPDILDALTGLFQDQI</sequence>
<feature type="domain" description="HD" evidence="1">
    <location>
        <begin position="117"/>
        <end position="239"/>
    </location>
</feature>
<reference evidence="3 4" key="1">
    <citation type="submission" date="2016-10" db="EMBL/GenBank/DDBJ databases">
        <authorList>
            <person name="de Groot N.N."/>
        </authorList>
    </citation>
    <scope>NUCLEOTIDE SEQUENCE [LARGE SCALE GENOMIC DNA]</scope>
    <source>
        <strain evidence="3 4">DSM 13305</strain>
    </source>
</reference>
<organism evidence="3 4">
    <name type="scientific">Propionispora vibrioides</name>
    <dbReference type="NCBI Taxonomy" id="112903"/>
    <lineage>
        <taxon>Bacteria</taxon>
        <taxon>Bacillati</taxon>
        <taxon>Bacillota</taxon>
        <taxon>Negativicutes</taxon>
        <taxon>Selenomonadales</taxon>
        <taxon>Sporomusaceae</taxon>
        <taxon>Propionispora</taxon>
    </lineage>
</organism>
<dbReference type="InterPro" id="IPR006675">
    <property type="entry name" value="HDIG_dom"/>
</dbReference>
<proteinExistence type="predicted"/>
<dbReference type="SUPFAM" id="SSF109604">
    <property type="entry name" value="HD-domain/PDEase-like"/>
    <property type="match status" value="1"/>
</dbReference>
<evidence type="ECO:0000313" key="3">
    <source>
        <dbReference type="EMBL" id="SEP42910.1"/>
    </source>
</evidence>
<dbReference type="AlphaFoldDB" id="A0A1H8XSC1"/>
<dbReference type="InterPro" id="IPR003607">
    <property type="entry name" value="HD/PDEase_dom"/>
</dbReference>
<dbReference type="NCBIfam" id="TIGR00277">
    <property type="entry name" value="HDIG"/>
    <property type="match status" value="1"/>
</dbReference>
<accession>A0A1H8XSC1</accession>
<dbReference type="OrthoDB" id="9804747at2"/>
<dbReference type="RefSeq" id="WP_091750914.1">
    <property type="nucleotide sequence ID" value="NZ_FODY01000029.1"/>
</dbReference>
<name>A0A1H8XSC1_9FIRM</name>
<dbReference type="EMBL" id="FODY01000029">
    <property type="protein sequence ID" value="SEP42910.1"/>
    <property type="molecule type" value="Genomic_DNA"/>
</dbReference>
<dbReference type="Gene3D" id="1.10.3210.10">
    <property type="entry name" value="Hypothetical protein af1432"/>
    <property type="match status" value="1"/>
</dbReference>
<protein>
    <submittedName>
        <fullName evidence="3">HDIG domain-containing protein</fullName>
    </submittedName>
</protein>
<dbReference type="PROSITE" id="PS51832">
    <property type="entry name" value="HD_GYP"/>
    <property type="match status" value="1"/>
</dbReference>
<dbReference type="PROSITE" id="PS51831">
    <property type="entry name" value="HD"/>
    <property type="match status" value="1"/>
</dbReference>
<evidence type="ECO:0000313" key="4">
    <source>
        <dbReference type="Proteomes" id="UP000198847"/>
    </source>
</evidence>
<dbReference type="PANTHER" id="PTHR43155:SF2">
    <property type="entry name" value="CYCLIC DI-GMP PHOSPHODIESTERASE PA4108"/>
    <property type="match status" value="1"/>
</dbReference>
<dbReference type="Pfam" id="PF13487">
    <property type="entry name" value="HD_5"/>
    <property type="match status" value="1"/>
</dbReference>
<dbReference type="STRING" id="112903.SAMN04490178_1296"/>
<dbReference type="PANTHER" id="PTHR43155">
    <property type="entry name" value="CYCLIC DI-GMP PHOSPHODIESTERASE PA4108-RELATED"/>
    <property type="match status" value="1"/>
</dbReference>
<dbReference type="Proteomes" id="UP000198847">
    <property type="component" value="Unassembled WGS sequence"/>
</dbReference>
<evidence type="ECO:0000259" key="2">
    <source>
        <dbReference type="PROSITE" id="PS51832"/>
    </source>
</evidence>
<feature type="domain" description="HD-GYP" evidence="2">
    <location>
        <begin position="95"/>
        <end position="282"/>
    </location>
</feature>
<dbReference type="InterPro" id="IPR037522">
    <property type="entry name" value="HD_GYP_dom"/>
</dbReference>
<evidence type="ECO:0000259" key="1">
    <source>
        <dbReference type="PROSITE" id="PS51831"/>
    </source>
</evidence>